<dbReference type="OrthoDB" id="5550090at2759"/>
<evidence type="ECO:0000313" key="3">
    <source>
        <dbReference type="Proteomes" id="UP000266673"/>
    </source>
</evidence>
<reference evidence="2 3" key="1">
    <citation type="submission" date="2018-06" db="EMBL/GenBank/DDBJ databases">
        <title>Comparative genomics reveals the genomic features of Rhizophagus irregularis, R. cerebriforme, R. diaphanum and Gigaspora rosea, and their symbiotic lifestyle signature.</title>
        <authorList>
            <person name="Morin E."/>
            <person name="San Clemente H."/>
            <person name="Chen E.C.H."/>
            <person name="De La Providencia I."/>
            <person name="Hainaut M."/>
            <person name="Kuo A."/>
            <person name="Kohler A."/>
            <person name="Murat C."/>
            <person name="Tang N."/>
            <person name="Roy S."/>
            <person name="Loubradou J."/>
            <person name="Henrissat B."/>
            <person name="Grigoriev I.V."/>
            <person name="Corradi N."/>
            <person name="Roux C."/>
            <person name="Martin F.M."/>
        </authorList>
    </citation>
    <scope>NUCLEOTIDE SEQUENCE [LARGE SCALE GENOMIC DNA]</scope>
    <source>
        <strain evidence="2 3">DAOM 194757</strain>
    </source>
</reference>
<dbReference type="Proteomes" id="UP000266673">
    <property type="component" value="Unassembled WGS sequence"/>
</dbReference>
<proteinExistence type="predicted"/>
<feature type="region of interest" description="Disordered" evidence="1">
    <location>
        <begin position="129"/>
        <end position="154"/>
    </location>
</feature>
<keyword evidence="3" id="KW-1185">Reference proteome</keyword>
<accession>A0A397VKQ0</accession>
<dbReference type="AlphaFoldDB" id="A0A397VKQ0"/>
<evidence type="ECO:0000313" key="2">
    <source>
        <dbReference type="EMBL" id="RIB22428.1"/>
    </source>
</evidence>
<name>A0A397VKQ0_9GLOM</name>
<sequence>MITNTVTNEVSKQTTLKNHAANNNSQFSKNMLQETKKDLKRKAARQATADWNGLLIWARKQRGPYYDPTTRMYHVNRNSKKYFAGYTEADAEIENDALGLTGQKSMHNSFIKPALHIVEKESIVYGNHMSPARVSNPSGRRPGRPRKSDMSKLN</sequence>
<dbReference type="EMBL" id="QKWP01000309">
    <property type="protein sequence ID" value="RIB22428.1"/>
    <property type="molecule type" value="Genomic_DNA"/>
</dbReference>
<organism evidence="2 3">
    <name type="scientific">Gigaspora rosea</name>
    <dbReference type="NCBI Taxonomy" id="44941"/>
    <lineage>
        <taxon>Eukaryota</taxon>
        <taxon>Fungi</taxon>
        <taxon>Fungi incertae sedis</taxon>
        <taxon>Mucoromycota</taxon>
        <taxon>Glomeromycotina</taxon>
        <taxon>Glomeromycetes</taxon>
        <taxon>Diversisporales</taxon>
        <taxon>Gigasporaceae</taxon>
        <taxon>Gigaspora</taxon>
    </lineage>
</organism>
<gene>
    <name evidence="2" type="ORF">C2G38_2075615</name>
</gene>
<comment type="caution">
    <text evidence="2">The sequence shown here is derived from an EMBL/GenBank/DDBJ whole genome shotgun (WGS) entry which is preliminary data.</text>
</comment>
<protein>
    <submittedName>
        <fullName evidence="2">Uncharacterized protein</fullName>
    </submittedName>
</protein>
<evidence type="ECO:0000256" key="1">
    <source>
        <dbReference type="SAM" id="MobiDB-lite"/>
    </source>
</evidence>